<dbReference type="EMBL" id="CP005745">
    <property type="protein sequence ID" value="AHH10286.1"/>
    <property type="molecule type" value="Genomic_DNA"/>
</dbReference>
<keyword evidence="2" id="KW-1185">Reference proteome</keyword>
<evidence type="ECO:0000313" key="1">
    <source>
        <dbReference type="EMBL" id="AHH10286.1"/>
    </source>
</evidence>
<gene>
    <name evidence="1" type="ORF">BCO_0102000</name>
</gene>
<dbReference type="Proteomes" id="UP000019330">
    <property type="component" value="Chromosome"/>
</dbReference>
<reference evidence="1" key="1">
    <citation type="submission" date="2013-04" db="EMBL/GenBank/DDBJ databases">
        <title>Comparative Genomics of Relapsing Fever Spirochetes.</title>
        <authorList>
            <person name="Schwan T.G."/>
            <person name="Raffel S.J."/>
            <person name="Porcella S.F."/>
            <person name="Martens C.A."/>
            <person name="Bruno D.P."/>
            <person name="Ricklefs S.M."/>
            <person name="Barbian K.B."/>
        </authorList>
    </citation>
    <scope>NUCLEOTIDE SEQUENCE [LARGE SCALE GENOMIC DNA]</scope>
    <source>
        <strain evidence="1">Co53</strain>
    </source>
</reference>
<organism evidence="1 2">
    <name type="scientific">Borrelia coriaceae ATCC 43381</name>
    <dbReference type="NCBI Taxonomy" id="1408429"/>
    <lineage>
        <taxon>Bacteria</taxon>
        <taxon>Pseudomonadati</taxon>
        <taxon>Spirochaetota</taxon>
        <taxon>Spirochaetia</taxon>
        <taxon>Spirochaetales</taxon>
        <taxon>Borreliaceae</taxon>
        <taxon>Borrelia</taxon>
    </lineage>
</organism>
<name>W5SYX0_9SPIR</name>
<evidence type="ECO:0000313" key="2">
    <source>
        <dbReference type="Proteomes" id="UP000019330"/>
    </source>
</evidence>
<proteinExistence type="predicted"/>
<accession>W5SYX0</accession>
<dbReference type="PATRIC" id="fig|1313292.3.peg.129"/>
<dbReference type="HOGENOM" id="CLU_3402369_0_0_12"/>
<protein>
    <submittedName>
        <fullName evidence="1">Cytosolic protein</fullName>
    </submittedName>
</protein>
<dbReference type="AlphaFoldDB" id="W5SYX0"/>
<sequence>MSNIIDLVYINNKLVLRKGKGIDKSKQQGS</sequence>